<proteinExistence type="predicted"/>
<dbReference type="AlphaFoldDB" id="A0A3R7EPT3"/>
<evidence type="ECO:0000313" key="2">
    <source>
        <dbReference type="Proteomes" id="UP000283709"/>
    </source>
</evidence>
<protein>
    <submittedName>
        <fullName evidence="1">Uncharacterized protein</fullName>
    </submittedName>
</protein>
<sequence length="63" mass="6872">MRHVVVVLLVIVLSIQPVQRYALTADRRALSVHVGSFVDAYGAIATAREARLPIDNEEVLAMG</sequence>
<dbReference type="RefSeq" id="WP_120347612.1">
    <property type="nucleotide sequence ID" value="NZ_MCAS01000037.1"/>
</dbReference>
<dbReference type="Proteomes" id="UP000283709">
    <property type="component" value="Unassembled WGS sequence"/>
</dbReference>
<evidence type="ECO:0000313" key="1">
    <source>
        <dbReference type="EMBL" id="RKF36698.1"/>
    </source>
</evidence>
<name>A0A3R7EPT3_9BURK</name>
<comment type="caution">
    <text evidence="1">The sequence shown here is derived from an EMBL/GenBank/DDBJ whole genome shotgun (WGS) entry which is preliminary data.</text>
</comment>
<gene>
    <name evidence="1" type="ORF">BCY88_35265</name>
</gene>
<organism evidence="1 2">
    <name type="scientific">Paraburkholderia fungorum</name>
    <dbReference type="NCBI Taxonomy" id="134537"/>
    <lineage>
        <taxon>Bacteria</taxon>
        <taxon>Pseudomonadati</taxon>
        <taxon>Pseudomonadota</taxon>
        <taxon>Betaproteobacteria</taxon>
        <taxon>Burkholderiales</taxon>
        <taxon>Burkholderiaceae</taxon>
        <taxon>Paraburkholderia</taxon>
    </lineage>
</organism>
<dbReference type="EMBL" id="MCAS01000037">
    <property type="protein sequence ID" value="RKF36698.1"/>
    <property type="molecule type" value="Genomic_DNA"/>
</dbReference>
<reference evidence="1 2" key="1">
    <citation type="submission" date="2016-07" db="EMBL/GenBank/DDBJ databases">
        <title>Genome analysis of Burkholderia fungorum ES3-20.</title>
        <authorList>
            <person name="Xu D."/>
            <person name="Yao R."/>
            <person name="Zheng S."/>
        </authorList>
    </citation>
    <scope>NUCLEOTIDE SEQUENCE [LARGE SCALE GENOMIC DNA]</scope>
    <source>
        <strain evidence="1 2">ES3-20</strain>
    </source>
</reference>
<accession>A0A3R7EPT3</accession>